<feature type="domain" description="TonB C-terminal" evidence="1">
    <location>
        <begin position="52"/>
        <end position="146"/>
    </location>
</feature>
<dbReference type="Proteomes" id="UP000596252">
    <property type="component" value="Chromosome"/>
</dbReference>
<dbReference type="PROSITE" id="PS51257">
    <property type="entry name" value="PROKAR_LIPOPROTEIN"/>
    <property type="match status" value="1"/>
</dbReference>
<evidence type="ECO:0000259" key="1">
    <source>
        <dbReference type="PROSITE" id="PS52015"/>
    </source>
</evidence>
<organism evidence="2 3">
    <name type="scientific">Shewanella litorisediminis</name>
    <dbReference type="NCBI Taxonomy" id="1173586"/>
    <lineage>
        <taxon>Bacteria</taxon>
        <taxon>Pseudomonadati</taxon>
        <taxon>Pseudomonadota</taxon>
        <taxon>Gammaproteobacteria</taxon>
        <taxon>Alteromonadales</taxon>
        <taxon>Shewanellaceae</taxon>
        <taxon>Shewanella</taxon>
    </lineage>
</organism>
<dbReference type="Pfam" id="PF03544">
    <property type="entry name" value="TonB_C"/>
    <property type="match status" value="1"/>
</dbReference>
<proteinExistence type="predicted"/>
<evidence type="ECO:0000313" key="3">
    <source>
        <dbReference type="Proteomes" id="UP000596252"/>
    </source>
</evidence>
<evidence type="ECO:0000313" key="2">
    <source>
        <dbReference type="EMBL" id="QRH01117.1"/>
    </source>
</evidence>
<dbReference type="PROSITE" id="PS52015">
    <property type="entry name" value="TONB_CTD"/>
    <property type="match status" value="1"/>
</dbReference>
<dbReference type="Gene3D" id="3.30.1150.10">
    <property type="match status" value="1"/>
</dbReference>
<accession>A0ABX7G1K6</accession>
<protein>
    <submittedName>
        <fullName evidence="2">Energy transducer TonB</fullName>
    </submittedName>
</protein>
<keyword evidence="3" id="KW-1185">Reference proteome</keyword>
<gene>
    <name evidence="2" type="ORF">JQC75_14800</name>
</gene>
<dbReference type="RefSeq" id="WP_203324808.1">
    <property type="nucleotide sequence ID" value="NZ_CP069213.1"/>
</dbReference>
<name>A0ABX7G1K6_9GAMM</name>
<sequence length="164" mass="18538">MKQFLIFSKQGSWHMRKSYLIGVGLLVLAGCQTLDTNPYKPGYKDLTAERDERGSYWKAKKMVTPSYPREAVRLSKNGCVQMVVSINAEGKVDGYQIKNSYPEDMFVGSMVNVIGKWDWAPAAHNTEKMPAVQDLYFEFKMEREGKEAKNVAEAKAACEKIVLS</sequence>
<dbReference type="EMBL" id="CP069213">
    <property type="protein sequence ID" value="QRH01117.1"/>
    <property type="molecule type" value="Genomic_DNA"/>
</dbReference>
<dbReference type="InterPro" id="IPR037682">
    <property type="entry name" value="TonB_C"/>
</dbReference>
<dbReference type="SUPFAM" id="SSF74653">
    <property type="entry name" value="TolA/TonB C-terminal domain"/>
    <property type="match status" value="1"/>
</dbReference>
<reference evidence="2 3" key="1">
    <citation type="journal article" date="2012" name="Antonie Van Leeuwenhoek">
        <title>Shewanella litorisediminis sp. nov., a gammaproteobacterium isolated from a tidal flat sediment.</title>
        <authorList>
            <person name="Lee M.H."/>
            <person name="Yoon J.H."/>
        </authorList>
    </citation>
    <scope>NUCLEOTIDE SEQUENCE [LARGE SCALE GENOMIC DNA]</scope>
    <source>
        <strain evidence="2 3">SMK1-12</strain>
    </source>
</reference>